<keyword evidence="6" id="KW-1185">Reference proteome</keyword>
<reference evidence="5" key="2">
    <citation type="submission" date="2022-07" db="EMBL/GenBank/DDBJ databases">
        <authorList>
            <person name="Goncalves M.F.M."/>
            <person name="Hilario S."/>
            <person name="Van De Peer Y."/>
            <person name="Esteves A.C."/>
            <person name="Alves A."/>
        </authorList>
    </citation>
    <scope>NUCLEOTIDE SEQUENCE</scope>
    <source>
        <strain evidence="5">MUM 19.33</strain>
    </source>
</reference>
<evidence type="ECO:0000259" key="4">
    <source>
        <dbReference type="SMART" id="SM00906"/>
    </source>
</evidence>
<dbReference type="RefSeq" id="XP_051361846.1">
    <property type="nucleotide sequence ID" value="XM_051506942.1"/>
</dbReference>
<dbReference type="AlphaFoldDB" id="A0A9P9Y0R8"/>
<dbReference type="PANTHER" id="PTHR31001">
    <property type="entry name" value="UNCHARACTERIZED TRANSCRIPTIONAL REGULATORY PROTEIN"/>
    <property type="match status" value="1"/>
</dbReference>
<dbReference type="GO" id="GO:0005634">
    <property type="term" value="C:nucleus"/>
    <property type="evidence" value="ECO:0007669"/>
    <property type="project" value="UniProtKB-SubCell"/>
</dbReference>
<comment type="subcellular location">
    <subcellularLocation>
        <location evidence="1">Nucleus</location>
    </subcellularLocation>
</comment>
<evidence type="ECO:0000256" key="1">
    <source>
        <dbReference type="ARBA" id="ARBA00004123"/>
    </source>
</evidence>
<sequence length="731" mass="81015">MNSLSTAGETPGPDAGGGGSTGGHSPAPRKLTGRMRIPCVPSKPAAPRPKIKPQTTQDLQDRLARCESLLRQFVDDPAQTASATESGGSGREYNTTTSSQSSAGRIVRDADDEGIGRFVDADIWVALNDEIQNMKDMIDQDDPEGIFPQEEQPPNSAGMSGVPSPTPSERPELDPVQTFKLWQIFLDRVNPLIKIIHAPTMQPIMMAASADITSVSLDQQALLYSMFGLAVMALKKDEMVGIVGDDQTKEQVLQGFLRGVSMTLVKFDFLRRYNMVVLQALVHTLIILMGQCNKHGSWVLCGSLIRIAVSMGYHRDGTQLGLAPFETEMRRRIWWQILTYDTKLSLDCGFRHNCLPTDFDTKQPLNLNDADLFPEATHDLVHREGPTETAFVLVVHRVAAYLLDEESRQVVEASTLGHGGFDGPEINAASMERNRILVQGLEMDLIDIEKRFLNPVVSNAHAAALGIRPHLIARLYDMMRPMQESPDWGIDIFSPRDNLFKLILTICENANDAFDPMDRWGFAWFARLHFNFEYLTLLSTFLYQRPTGSMADRGWAVLESMYARHSLLYNLKLKAPATQAQFALKAYAQRERALGTTEQMVETPEFIMRLRNMIGSPIVTPPLASITTQWSHLDMLSVSGGSSAPAGQGLQGSDMFLPFGVGSGENMADEGDFWQGKLSDADWSREIGAAQGGSVNHQQQQSLRPVSRHPQSRTHSSFMRYGGGAFQERQN</sequence>
<dbReference type="GO" id="GO:0003677">
    <property type="term" value="F:DNA binding"/>
    <property type="evidence" value="ECO:0007669"/>
    <property type="project" value="InterPro"/>
</dbReference>
<proteinExistence type="predicted"/>
<dbReference type="InterPro" id="IPR007219">
    <property type="entry name" value="XnlR_reg_dom"/>
</dbReference>
<dbReference type="CDD" id="cd12148">
    <property type="entry name" value="fungal_TF_MHR"/>
    <property type="match status" value="1"/>
</dbReference>
<dbReference type="SMART" id="SM00906">
    <property type="entry name" value="Fungal_trans"/>
    <property type="match status" value="1"/>
</dbReference>
<feature type="compositionally biased region" description="Polar residues" evidence="3">
    <location>
        <begin position="693"/>
        <end position="704"/>
    </location>
</feature>
<dbReference type="GO" id="GO:0008270">
    <property type="term" value="F:zinc ion binding"/>
    <property type="evidence" value="ECO:0007669"/>
    <property type="project" value="InterPro"/>
</dbReference>
<dbReference type="EMBL" id="JAGIXG020000026">
    <property type="protein sequence ID" value="KAI6780990.1"/>
    <property type="molecule type" value="Genomic_DNA"/>
</dbReference>
<gene>
    <name evidence="5" type="ORF">J7T54_003132</name>
</gene>
<dbReference type="Proteomes" id="UP001055219">
    <property type="component" value="Unassembled WGS sequence"/>
</dbReference>
<dbReference type="Pfam" id="PF04082">
    <property type="entry name" value="Fungal_trans"/>
    <property type="match status" value="1"/>
</dbReference>
<feature type="region of interest" description="Disordered" evidence="3">
    <location>
        <begin position="685"/>
        <end position="731"/>
    </location>
</feature>
<evidence type="ECO:0000256" key="3">
    <source>
        <dbReference type="SAM" id="MobiDB-lite"/>
    </source>
</evidence>
<evidence type="ECO:0000313" key="5">
    <source>
        <dbReference type="EMBL" id="KAI6780990.1"/>
    </source>
</evidence>
<name>A0A9P9Y0R8_9HYPO</name>
<organism evidence="5 6">
    <name type="scientific">Emericellopsis cladophorae</name>
    <dbReference type="NCBI Taxonomy" id="2686198"/>
    <lineage>
        <taxon>Eukaryota</taxon>
        <taxon>Fungi</taxon>
        <taxon>Dikarya</taxon>
        <taxon>Ascomycota</taxon>
        <taxon>Pezizomycotina</taxon>
        <taxon>Sordariomycetes</taxon>
        <taxon>Hypocreomycetidae</taxon>
        <taxon>Hypocreales</taxon>
        <taxon>Bionectriaceae</taxon>
        <taxon>Emericellopsis</taxon>
    </lineage>
</organism>
<dbReference type="PANTHER" id="PTHR31001:SF85">
    <property type="entry name" value="ZN(II)2CYS6 TRANSCRIPTION FACTOR (EUROFUNG)"/>
    <property type="match status" value="1"/>
</dbReference>
<dbReference type="GeneID" id="75829637"/>
<feature type="domain" description="Xylanolytic transcriptional activator regulatory" evidence="4">
    <location>
        <begin position="297"/>
        <end position="370"/>
    </location>
</feature>
<protein>
    <recommendedName>
        <fullName evidence="4">Xylanolytic transcriptional activator regulatory domain-containing protein</fullName>
    </recommendedName>
</protein>
<reference evidence="5" key="1">
    <citation type="journal article" date="2021" name="J Fungi (Basel)">
        <title>Genomic and Metabolomic Analyses of the Marine Fungus Emericellopsis cladophorae: Insights into Saltwater Adaptability Mechanisms and Its Biosynthetic Potential.</title>
        <authorList>
            <person name="Goncalves M.F.M."/>
            <person name="Hilario S."/>
            <person name="Van de Peer Y."/>
            <person name="Esteves A.C."/>
            <person name="Alves A."/>
        </authorList>
    </citation>
    <scope>NUCLEOTIDE SEQUENCE</scope>
    <source>
        <strain evidence="5">MUM 19.33</strain>
    </source>
</reference>
<feature type="region of interest" description="Disordered" evidence="3">
    <location>
        <begin position="139"/>
        <end position="173"/>
    </location>
</feature>
<feature type="compositionally biased region" description="Low complexity" evidence="3">
    <location>
        <begin position="1"/>
        <end position="13"/>
    </location>
</feature>
<dbReference type="GO" id="GO:0006351">
    <property type="term" value="P:DNA-templated transcription"/>
    <property type="evidence" value="ECO:0007669"/>
    <property type="project" value="InterPro"/>
</dbReference>
<evidence type="ECO:0000256" key="2">
    <source>
        <dbReference type="ARBA" id="ARBA00023242"/>
    </source>
</evidence>
<accession>A0A9P9Y0R8</accession>
<dbReference type="OrthoDB" id="424974at2759"/>
<comment type="caution">
    <text evidence="5">The sequence shown here is derived from an EMBL/GenBank/DDBJ whole genome shotgun (WGS) entry which is preliminary data.</text>
</comment>
<feature type="region of interest" description="Disordered" evidence="3">
    <location>
        <begin position="1"/>
        <end position="107"/>
    </location>
</feature>
<evidence type="ECO:0000313" key="6">
    <source>
        <dbReference type="Proteomes" id="UP001055219"/>
    </source>
</evidence>
<keyword evidence="2" id="KW-0539">Nucleus</keyword>
<dbReference type="InterPro" id="IPR050613">
    <property type="entry name" value="Sec_Metabolite_Reg"/>
</dbReference>
<feature type="compositionally biased region" description="Polar residues" evidence="3">
    <location>
        <begin position="79"/>
        <end position="103"/>
    </location>
</feature>